<organism evidence="2 3">
    <name type="scientific">Polaribacter aquimarinus</name>
    <dbReference type="NCBI Taxonomy" id="2100726"/>
    <lineage>
        <taxon>Bacteria</taxon>
        <taxon>Pseudomonadati</taxon>
        <taxon>Bacteroidota</taxon>
        <taxon>Flavobacteriia</taxon>
        <taxon>Flavobacteriales</taxon>
        <taxon>Flavobacteriaceae</taxon>
    </lineage>
</organism>
<evidence type="ECO:0000256" key="1">
    <source>
        <dbReference type="SAM" id="Phobius"/>
    </source>
</evidence>
<dbReference type="AlphaFoldDB" id="A0A2U2J6Q2"/>
<sequence length="131" mass="15172">MRQTITKSDKNLKILNKLIVNGFYTGYIGPEKFELMPKRFPNNHRLIGIINENGNYDLKFDFKSPMNIAGKVLIGLGILTIIVSLINGNWILPIALLIFGLIFFADFKLKERKEINRLTDKILEFHKTEYD</sequence>
<keyword evidence="1" id="KW-0472">Membrane</keyword>
<gene>
    <name evidence="2" type="ORF">DIS07_14970</name>
</gene>
<proteinExistence type="predicted"/>
<feature type="transmembrane region" description="Helical" evidence="1">
    <location>
        <begin position="92"/>
        <end position="109"/>
    </location>
</feature>
<keyword evidence="1" id="KW-0812">Transmembrane</keyword>
<dbReference type="Proteomes" id="UP000245670">
    <property type="component" value="Unassembled WGS sequence"/>
</dbReference>
<name>A0A2U2J6Q2_9FLAO</name>
<comment type="caution">
    <text evidence="2">The sequence shown here is derived from an EMBL/GenBank/DDBJ whole genome shotgun (WGS) entry which is preliminary data.</text>
</comment>
<evidence type="ECO:0000313" key="2">
    <source>
        <dbReference type="EMBL" id="PWG04018.1"/>
    </source>
</evidence>
<keyword evidence="1" id="KW-1133">Transmembrane helix</keyword>
<protein>
    <submittedName>
        <fullName evidence="2">Uncharacterized protein</fullName>
    </submittedName>
</protein>
<accession>A0A2U2J6Q2</accession>
<keyword evidence="3" id="KW-1185">Reference proteome</keyword>
<feature type="transmembrane region" description="Helical" evidence="1">
    <location>
        <begin position="68"/>
        <end position="86"/>
    </location>
</feature>
<dbReference type="EMBL" id="QFFG01000018">
    <property type="protein sequence ID" value="PWG04018.1"/>
    <property type="molecule type" value="Genomic_DNA"/>
</dbReference>
<reference evidence="2 3" key="1">
    <citation type="submission" date="2018-05" db="EMBL/GenBank/DDBJ databases">
        <title>Polaribacter aquimarinus sp. nov., isolated from sediment in a sediment of sea.</title>
        <authorList>
            <person name="Lu D."/>
        </authorList>
    </citation>
    <scope>NUCLEOTIDE SEQUENCE [LARGE SCALE GENOMIC DNA]</scope>
    <source>
        <strain evidence="2 3">ZY113</strain>
    </source>
</reference>
<evidence type="ECO:0000313" key="3">
    <source>
        <dbReference type="Proteomes" id="UP000245670"/>
    </source>
</evidence>
<dbReference type="RefSeq" id="WP_109406077.1">
    <property type="nucleotide sequence ID" value="NZ_QFFG01000018.1"/>
</dbReference>
<dbReference type="OrthoDB" id="1441309at2"/>